<dbReference type="Gene3D" id="3.30.565.10">
    <property type="entry name" value="Histidine kinase-like ATPase, C-terminal domain"/>
    <property type="match status" value="1"/>
</dbReference>
<dbReference type="Gene3D" id="1.10.287.130">
    <property type="match status" value="1"/>
</dbReference>
<evidence type="ECO:0000259" key="9">
    <source>
        <dbReference type="PROSITE" id="PS50112"/>
    </source>
</evidence>
<keyword evidence="11" id="KW-1185">Reference proteome</keyword>
<sequence>MPERIDFPALLAGHTVVIEMINSGDAGLPVLTQLLRVAQPALGAAGMAFVEFGPTGGRVIAATGAAEWALGRPLAVDDPDTVCLLSGPRVTQVRVGDLNGKLAAELAGSGLRRMAVSRAEIGGHTVGSLHALYPGDEEPGAEQQGVVGYLASCVAHMYGDQSGLPVHGDGPVVAALADGLAVVDRDEHVRLWNPAAAQVTGRTVEQALSRPLPFPLPPSGQVRDHRMPDGRWLRITSGDLPGPGTLRVVTFRDITDQQRRDHDRELFVAVTSHELRTPVTVIKGYADTLTDHWESLTDGDRRQAARVIGQRANELARLVDRLLSSAAEVGPGDDPPMPFDLGEALRAAVVDLPAELRRRLVLRLPGDLPKALGHRPSLATVLTELTTNAGKYSAPDSAIEITASGDGQLVAFRVSDQGIGIRPEHVERAFDRFWQGESGDRRGYPGAGLGLYLVRRIVEQQNGWVSLRPRVGGGTVAEVRLPRG</sequence>
<feature type="domain" description="Histidine kinase" evidence="8">
    <location>
        <begin position="270"/>
        <end position="484"/>
    </location>
</feature>
<evidence type="ECO:0000256" key="7">
    <source>
        <dbReference type="ARBA" id="ARBA00023012"/>
    </source>
</evidence>
<accession>A0A4Q7UPI9</accession>
<dbReference type="CDD" id="cd00082">
    <property type="entry name" value="HisKA"/>
    <property type="match status" value="1"/>
</dbReference>
<comment type="caution">
    <text evidence="10">The sequence shown here is derived from an EMBL/GenBank/DDBJ whole genome shotgun (WGS) entry which is preliminary data.</text>
</comment>
<dbReference type="InterPro" id="IPR000014">
    <property type="entry name" value="PAS"/>
</dbReference>
<proteinExistence type="predicted"/>
<dbReference type="SUPFAM" id="SSF47384">
    <property type="entry name" value="Homodimeric domain of signal transducing histidine kinase"/>
    <property type="match status" value="1"/>
</dbReference>
<dbReference type="PROSITE" id="PS50112">
    <property type="entry name" value="PAS"/>
    <property type="match status" value="1"/>
</dbReference>
<dbReference type="SUPFAM" id="SSF55785">
    <property type="entry name" value="PYP-like sensor domain (PAS domain)"/>
    <property type="match status" value="1"/>
</dbReference>
<dbReference type="CDD" id="cd00130">
    <property type="entry name" value="PAS"/>
    <property type="match status" value="1"/>
</dbReference>
<dbReference type="InterPro" id="IPR004358">
    <property type="entry name" value="Sig_transdc_His_kin-like_C"/>
</dbReference>
<dbReference type="RefSeq" id="WP_130405684.1">
    <property type="nucleotide sequence ID" value="NZ_JBEZZO010000005.1"/>
</dbReference>
<dbReference type="InterPro" id="IPR035965">
    <property type="entry name" value="PAS-like_dom_sf"/>
</dbReference>
<dbReference type="Proteomes" id="UP000293781">
    <property type="component" value="Unassembled WGS sequence"/>
</dbReference>
<evidence type="ECO:0000256" key="3">
    <source>
        <dbReference type="ARBA" id="ARBA00012438"/>
    </source>
</evidence>
<dbReference type="InterPro" id="IPR003594">
    <property type="entry name" value="HATPase_dom"/>
</dbReference>
<feature type="domain" description="PAS" evidence="9">
    <location>
        <begin position="172"/>
        <end position="210"/>
    </location>
</feature>
<protein>
    <recommendedName>
        <fullName evidence="3">histidine kinase</fullName>
        <ecNumber evidence="3">2.7.13.3</ecNumber>
    </recommendedName>
</protein>
<dbReference type="OrthoDB" id="9757990at2"/>
<comment type="catalytic activity">
    <reaction evidence="1">
        <text>ATP + protein L-histidine = ADP + protein N-phospho-L-histidine.</text>
        <dbReference type="EC" id="2.7.13.3"/>
    </reaction>
</comment>
<gene>
    <name evidence="10" type="ORF">EV382_5011</name>
</gene>
<evidence type="ECO:0000256" key="5">
    <source>
        <dbReference type="ARBA" id="ARBA00022679"/>
    </source>
</evidence>
<organism evidence="10 11">
    <name type="scientific">Micromonospora violae</name>
    <dbReference type="NCBI Taxonomy" id="1278207"/>
    <lineage>
        <taxon>Bacteria</taxon>
        <taxon>Bacillati</taxon>
        <taxon>Actinomycetota</taxon>
        <taxon>Actinomycetes</taxon>
        <taxon>Micromonosporales</taxon>
        <taxon>Micromonosporaceae</taxon>
        <taxon>Micromonospora</taxon>
    </lineage>
</organism>
<evidence type="ECO:0000313" key="10">
    <source>
        <dbReference type="EMBL" id="RZT81719.1"/>
    </source>
</evidence>
<dbReference type="SMART" id="SM00387">
    <property type="entry name" value="HATPase_c"/>
    <property type="match status" value="1"/>
</dbReference>
<dbReference type="EC" id="2.7.13.3" evidence="3"/>
<dbReference type="PROSITE" id="PS50109">
    <property type="entry name" value="HIS_KIN"/>
    <property type="match status" value="1"/>
</dbReference>
<evidence type="ECO:0000256" key="1">
    <source>
        <dbReference type="ARBA" id="ARBA00000085"/>
    </source>
</evidence>
<keyword evidence="7" id="KW-0902">Two-component regulatory system</keyword>
<dbReference type="PANTHER" id="PTHR43711:SF1">
    <property type="entry name" value="HISTIDINE KINASE 1"/>
    <property type="match status" value="1"/>
</dbReference>
<dbReference type="AlphaFoldDB" id="A0A4Q7UPI9"/>
<dbReference type="InterPro" id="IPR050736">
    <property type="entry name" value="Sensor_HK_Regulatory"/>
</dbReference>
<dbReference type="Pfam" id="PF00512">
    <property type="entry name" value="HisKA"/>
    <property type="match status" value="1"/>
</dbReference>
<dbReference type="InterPro" id="IPR005467">
    <property type="entry name" value="His_kinase_dom"/>
</dbReference>
<evidence type="ECO:0000256" key="6">
    <source>
        <dbReference type="ARBA" id="ARBA00022777"/>
    </source>
</evidence>
<dbReference type="SMART" id="SM00388">
    <property type="entry name" value="HisKA"/>
    <property type="match status" value="1"/>
</dbReference>
<dbReference type="Gene3D" id="3.30.450.20">
    <property type="entry name" value="PAS domain"/>
    <property type="match status" value="1"/>
</dbReference>
<comment type="subcellular location">
    <subcellularLocation>
        <location evidence="2">Cell membrane</location>
    </subcellularLocation>
</comment>
<evidence type="ECO:0000256" key="4">
    <source>
        <dbReference type="ARBA" id="ARBA00022553"/>
    </source>
</evidence>
<dbReference type="PRINTS" id="PR00344">
    <property type="entry name" value="BCTRLSENSOR"/>
</dbReference>
<dbReference type="PANTHER" id="PTHR43711">
    <property type="entry name" value="TWO-COMPONENT HISTIDINE KINASE"/>
    <property type="match status" value="1"/>
</dbReference>
<dbReference type="SUPFAM" id="SSF55874">
    <property type="entry name" value="ATPase domain of HSP90 chaperone/DNA topoisomerase II/histidine kinase"/>
    <property type="match status" value="1"/>
</dbReference>
<evidence type="ECO:0000313" key="11">
    <source>
        <dbReference type="Proteomes" id="UP000293781"/>
    </source>
</evidence>
<dbReference type="GO" id="GO:0000155">
    <property type="term" value="F:phosphorelay sensor kinase activity"/>
    <property type="evidence" value="ECO:0007669"/>
    <property type="project" value="InterPro"/>
</dbReference>
<dbReference type="InterPro" id="IPR036890">
    <property type="entry name" value="HATPase_C_sf"/>
</dbReference>
<dbReference type="GO" id="GO:0005886">
    <property type="term" value="C:plasma membrane"/>
    <property type="evidence" value="ECO:0007669"/>
    <property type="project" value="UniProtKB-SubCell"/>
</dbReference>
<reference evidence="10 11" key="1">
    <citation type="submission" date="2019-02" db="EMBL/GenBank/DDBJ databases">
        <title>Sequencing the genomes of 1000 actinobacteria strains.</title>
        <authorList>
            <person name="Klenk H.-P."/>
        </authorList>
    </citation>
    <scope>NUCLEOTIDE SEQUENCE [LARGE SCALE GENOMIC DNA]</scope>
    <source>
        <strain evidence="10 11">DSM 45888</strain>
    </source>
</reference>
<evidence type="ECO:0000259" key="8">
    <source>
        <dbReference type="PROSITE" id="PS50109"/>
    </source>
</evidence>
<dbReference type="InterPro" id="IPR036097">
    <property type="entry name" value="HisK_dim/P_sf"/>
</dbReference>
<dbReference type="InterPro" id="IPR013656">
    <property type="entry name" value="PAS_4"/>
</dbReference>
<keyword evidence="6 10" id="KW-0418">Kinase</keyword>
<evidence type="ECO:0000256" key="2">
    <source>
        <dbReference type="ARBA" id="ARBA00004236"/>
    </source>
</evidence>
<dbReference type="Pfam" id="PF08448">
    <property type="entry name" value="PAS_4"/>
    <property type="match status" value="1"/>
</dbReference>
<name>A0A4Q7UPI9_9ACTN</name>
<dbReference type="Pfam" id="PF02518">
    <property type="entry name" value="HATPase_c"/>
    <property type="match status" value="1"/>
</dbReference>
<dbReference type="InterPro" id="IPR003661">
    <property type="entry name" value="HisK_dim/P_dom"/>
</dbReference>
<keyword evidence="4" id="KW-0597">Phosphoprotein</keyword>
<keyword evidence="5" id="KW-0808">Transferase</keyword>
<dbReference type="EMBL" id="SHKK01000001">
    <property type="protein sequence ID" value="RZT81719.1"/>
    <property type="molecule type" value="Genomic_DNA"/>
</dbReference>